<gene>
    <name evidence="1" type="ORF">J2W91_004368</name>
</gene>
<protein>
    <submittedName>
        <fullName evidence="1">Uncharacterized protein</fullName>
    </submittedName>
</protein>
<accession>A0AAP5H8I4</accession>
<organism evidence="1 2">
    <name type="scientific">Paenibacillus amylolyticus</name>
    <dbReference type="NCBI Taxonomy" id="1451"/>
    <lineage>
        <taxon>Bacteria</taxon>
        <taxon>Bacillati</taxon>
        <taxon>Bacillota</taxon>
        <taxon>Bacilli</taxon>
        <taxon>Bacillales</taxon>
        <taxon>Paenibacillaceae</taxon>
        <taxon>Paenibacillus</taxon>
    </lineage>
</organism>
<dbReference type="EMBL" id="JAVDTR010000013">
    <property type="protein sequence ID" value="MDR6725866.1"/>
    <property type="molecule type" value="Genomic_DNA"/>
</dbReference>
<comment type="caution">
    <text evidence="1">The sequence shown here is derived from an EMBL/GenBank/DDBJ whole genome shotgun (WGS) entry which is preliminary data.</text>
</comment>
<name>A0AAP5H8I4_PAEAM</name>
<sequence length="57" mass="6146">MQEMFKSSAVQSGSGNCITQRSLFNRTGSVGVPDRIGIQQNAFIIEGVSLSEKEVGR</sequence>
<proteinExistence type="predicted"/>
<evidence type="ECO:0000313" key="1">
    <source>
        <dbReference type="EMBL" id="MDR6725866.1"/>
    </source>
</evidence>
<evidence type="ECO:0000313" key="2">
    <source>
        <dbReference type="Proteomes" id="UP001254832"/>
    </source>
</evidence>
<dbReference type="Proteomes" id="UP001254832">
    <property type="component" value="Unassembled WGS sequence"/>
</dbReference>
<reference evidence="1" key="1">
    <citation type="submission" date="2023-07" db="EMBL/GenBank/DDBJ databases">
        <title>Sorghum-associated microbial communities from plants grown in Nebraska, USA.</title>
        <authorList>
            <person name="Schachtman D."/>
        </authorList>
    </citation>
    <scope>NUCLEOTIDE SEQUENCE</scope>
    <source>
        <strain evidence="1">BE80</strain>
    </source>
</reference>
<dbReference type="AlphaFoldDB" id="A0AAP5H8I4"/>